<keyword evidence="3" id="KW-1185">Reference proteome</keyword>
<dbReference type="RefSeq" id="WP_209142359.1">
    <property type="nucleotide sequence ID" value="NZ_JAGHKP010000001.1"/>
</dbReference>
<evidence type="ECO:0000313" key="3">
    <source>
        <dbReference type="Proteomes" id="UP000679126"/>
    </source>
</evidence>
<organism evidence="2 3">
    <name type="scientific">Chitinophaga chungangae</name>
    <dbReference type="NCBI Taxonomy" id="2821488"/>
    <lineage>
        <taxon>Bacteria</taxon>
        <taxon>Pseudomonadati</taxon>
        <taxon>Bacteroidota</taxon>
        <taxon>Chitinophagia</taxon>
        <taxon>Chitinophagales</taxon>
        <taxon>Chitinophagaceae</taxon>
        <taxon>Chitinophaga</taxon>
    </lineage>
</organism>
<dbReference type="InterPro" id="IPR021320">
    <property type="entry name" value="DUF2905"/>
</dbReference>
<evidence type="ECO:0000313" key="2">
    <source>
        <dbReference type="EMBL" id="MBO9150778.1"/>
    </source>
</evidence>
<dbReference type="Pfam" id="PF11146">
    <property type="entry name" value="DUF2905"/>
    <property type="match status" value="1"/>
</dbReference>
<reference evidence="3" key="1">
    <citation type="submission" date="2021-03" db="EMBL/GenBank/DDBJ databases">
        <title>Assistant Professor.</title>
        <authorList>
            <person name="Huq M.A."/>
        </authorList>
    </citation>
    <scope>NUCLEOTIDE SEQUENCE [LARGE SCALE GENOMIC DNA]</scope>
    <source>
        <strain evidence="3">MAH-28</strain>
    </source>
</reference>
<dbReference type="Proteomes" id="UP000679126">
    <property type="component" value="Unassembled WGS sequence"/>
</dbReference>
<keyword evidence="1" id="KW-1133">Transmembrane helix</keyword>
<protein>
    <submittedName>
        <fullName evidence="2">DUF2905 domain-containing protein</fullName>
    </submittedName>
</protein>
<keyword evidence="1" id="KW-0812">Transmembrane</keyword>
<accession>A0ABS3Y7Y7</accession>
<feature type="transmembrane region" description="Helical" evidence="1">
    <location>
        <begin position="24"/>
        <end position="45"/>
    </location>
</feature>
<dbReference type="EMBL" id="JAGHKP010000001">
    <property type="protein sequence ID" value="MBO9150778.1"/>
    <property type="molecule type" value="Genomic_DNA"/>
</dbReference>
<proteinExistence type="predicted"/>
<keyword evidence="1" id="KW-0472">Membrane</keyword>
<sequence length="50" mass="5803">MKIINFRTRTACKTSHLSRECHSIYIPVTTMILVSILLSLVMWVIQRLGK</sequence>
<evidence type="ECO:0000256" key="1">
    <source>
        <dbReference type="SAM" id="Phobius"/>
    </source>
</evidence>
<comment type="caution">
    <text evidence="2">The sequence shown here is derived from an EMBL/GenBank/DDBJ whole genome shotgun (WGS) entry which is preliminary data.</text>
</comment>
<gene>
    <name evidence="2" type="ORF">J7I43_01050</name>
</gene>
<name>A0ABS3Y7Y7_9BACT</name>